<evidence type="ECO:0000313" key="6">
    <source>
        <dbReference type="Proteomes" id="UP000253769"/>
    </source>
</evidence>
<dbReference type="PIRSF" id="PIRSF000193">
    <property type="entry name" value="Pyrrol-5-carb_rd"/>
    <property type="match status" value="1"/>
</dbReference>
<dbReference type="GO" id="GO:0004735">
    <property type="term" value="F:pyrroline-5-carboxylate reductase activity"/>
    <property type="evidence" value="ECO:0007669"/>
    <property type="project" value="UniProtKB-UniRule"/>
</dbReference>
<evidence type="ECO:0000313" key="5">
    <source>
        <dbReference type="EMBL" id="RDE25215.1"/>
    </source>
</evidence>
<comment type="catalytic activity">
    <reaction evidence="3">
        <text>L-proline + NAD(+) = (S)-1-pyrroline-5-carboxylate + NADH + 2 H(+)</text>
        <dbReference type="Rhea" id="RHEA:14105"/>
        <dbReference type="ChEBI" id="CHEBI:15378"/>
        <dbReference type="ChEBI" id="CHEBI:17388"/>
        <dbReference type="ChEBI" id="CHEBI:57540"/>
        <dbReference type="ChEBI" id="CHEBI:57945"/>
        <dbReference type="ChEBI" id="CHEBI:60039"/>
        <dbReference type="EC" id="1.5.1.2"/>
    </reaction>
</comment>
<keyword evidence="3" id="KW-0028">Amino-acid biosynthesis</keyword>
<dbReference type="Gene3D" id="1.10.3730.10">
    <property type="entry name" value="ProC C-terminal domain-like"/>
    <property type="match status" value="1"/>
</dbReference>
<dbReference type="InterPro" id="IPR036291">
    <property type="entry name" value="NAD(P)-bd_dom_sf"/>
</dbReference>
<keyword evidence="3" id="KW-0521">NADP</keyword>
<dbReference type="GO" id="GO:0055129">
    <property type="term" value="P:L-proline biosynthetic process"/>
    <property type="evidence" value="ECO:0007669"/>
    <property type="project" value="UniProtKB-UniRule"/>
</dbReference>
<dbReference type="AlphaFoldDB" id="A0A369X0B8"/>
<protein>
    <recommendedName>
        <fullName evidence="3">Pyrroline-5-carboxylate reductase</fullName>
        <shortName evidence="3">P5C reductase</shortName>
        <shortName evidence="3">P5CR</shortName>
        <ecNumber evidence="3">1.5.1.2</ecNumber>
    </recommendedName>
    <alternativeName>
        <fullName evidence="3">PCA reductase</fullName>
    </alternativeName>
</protein>
<comment type="pathway">
    <text evidence="3">Amino-acid biosynthesis; L-proline biosynthesis; L-proline from L-glutamate 5-semialdehyde: step 1/1.</text>
</comment>
<comment type="subcellular location">
    <subcellularLocation>
        <location evidence="3">Cytoplasm</location>
    </subcellularLocation>
</comment>
<evidence type="ECO:0000256" key="1">
    <source>
        <dbReference type="ARBA" id="ARBA00005525"/>
    </source>
</evidence>
<sequence>MLKRVGLVGATGWMGALIGQALLSGNRLRPEQLSCLNRSTANAGYAAYPAVRWAANFSELIEHSDTLILSVRPEQFRDANFYCGDKLVISLMAGIPMKELAERTGASRIIRAMPNAAAEIGRSFTPWFASPETAETDRHIATCILETIGTAQQLDDEQQLNFLTGLSGAGPAYIALLISALSQAAMNIGIPKEIALKAATATGVDAGEILSKTNKGTETVIQQYLDYDGVIAAALKAAEAGGFHASINNALLAASRKVSDMESQAD</sequence>
<comment type="similarity">
    <text evidence="1 3">Belongs to the pyrroline-5-carboxylate reductase family.</text>
</comment>
<gene>
    <name evidence="3" type="primary">proC</name>
    <name evidence="5" type="ORF">DV711_06580</name>
</gene>
<feature type="domain" description="Pyrroline-5-carboxylate reductase dimerisation" evidence="4">
    <location>
        <begin position="157"/>
        <end position="259"/>
    </location>
</feature>
<evidence type="ECO:0000256" key="3">
    <source>
        <dbReference type="HAMAP-Rule" id="MF_01925"/>
    </source>
</evidence>
<dbReference type="InterPro" id="IPR000304">
    <property type="entry name" value="Pyrroline-COOH_reductase"/>
</dbReference>
<evidence type="ECO:0000256" key="2">
    <source>
        <dbReference type="ARBA" id="ARBA00023002"/>
    </source>
</evidence>
<dbReference type="EMBL" id="QQOH01000001">
    <property type="protein sequence ID" value="RDE25215.1"/>
    <property type="molecule type" value="Genomic_DNA"/>
</dbReference>
<dbReference type="Pfam" id="PF14748">
    <property type="entry name" value="P5CR_dimer"/>
    <property type="match status" value="1"/>
</dbReference>
<dbReference type="InterPro" id="IPR029036">
    <property type="entry name" value="P5CR_dimer"/>
</dbReference>
<keyword evidence="3" id="KW-0963">Cytoplasm</keyword>
<dbReference type="GO" id="GO:0005737">
    <property type="term" value="C:cytoplasm"/>
    <property type="evidence" value="ECO:0007669"/>
    <property type="project" value="UniProtKB-SubCell"/>
</dbReference>
<keyword evidence="2 3" id="KW-0560">Oxidoreductase</keyword>
<dbReference type="OrthoDB" id="8418678at2"/>
<dbReference type="EC" id="1.5.1.2" evidence="3"/>
<dbReference type="PANTHER" id="PTHR11645:SF0">
    <property type="entry name" value="PYRROLINE-5-CARBOXYLATE REDUCTASE 3"/>
    <property type="match status" value="1"/>
</dbReference>
<keyword evidence="3" id="KW-0641">Proline biosynthesis</keyword>
<dbReference type="SUPFAM" id="SSF51735">
    <property type="entry name" value="NAD(P)-binding Rossmann-fold domains"/>
    <property type="match status" value="1"/>
</dbReference>
<keyword evidence="6" id="KW-1185">Reference proteome</keyword>
<dbReference type="PANTHER" id="PTHR11645">
    <property type="entry name" value="PYRROLINE-5-CARBOXYLATE REDUCTASE"/>
    <property type="match status" value="1"/>
</dbReference>
<name>A0A369X0B8_9GAMM</name>
<comment type="caution">
    <text evidence="5">The sequence shown here is derived from an EMBL/GenBank/DDBJ whole genome shotgun (WGS) entry which is preliminary data.</text>
</comment>
<dbReference type="InterPro" id="IPR008927">
    <property type="entry name" value="6-PGluconate_DH-like_C_sf"/>
</dbReference>
<organism evidence="5 6">
    <name type="scientific">Motiliproteus coralliicola</name>
    <dbReference type="NCBI Taxonomy" id="2283196"/>
    <lineage>
        <taxon>Bacteria</taxon>
        <taxon>Pseudomonadati</taxon>
        <taxon>Pseudomonadota</taxon>
        <taxon>Gammaproteobacteria</taxon>
        <taxon>Oceanospirillales</taxon>
        <taxon>Oceanospirillaceae</taxon>
        <taxon>Motiliproteus</taxon>
    </lineage>
</organism>
<comment type="catalytic activity">
    <reaction evidence="3">
        <text>L-proline + NADP(+) = (S)-1-pyrroline-5-carboxylate + NADPH + 2 H(+)</text>
        <dbReference type="Rhea" id="RHEA:14109"/>
        <dbReference type="ChEBI" id="CHEBI:15378"/>
        <dbReference type="ChEBI" id="CHEBI:17388"/>
        <dbReference type="ChEBI" id="CHEBI:57783"/>
        <dbReference type="ChEBI" id="CHEBI:58349"/>
        <dbReference type="ChEBI" id="CHEBI:60039"/>
        <dbReference type="EC" id="1.5.1.2"/>
    </reaction>
</comment>
<dbReference type="UniPathway" id="UPA00098">
    <property type="reaction ID" value="UER00361"/>
</dbReference>
<dbReference type="SUPFAM" id="SSF48179">
    <property type="entry name" value="6-phosphogluconate dehydrogenase C-terminal domain-like"/>
    <property type="match status" value="1"/>
</dbReference>
<dbReference type="HAMAP" id="MF_01925">
    <property type="entry name" value="P5C_reductase"/>
    <property type="match status" value="1"/>
</dbReference>
<dbReference type="Gene3D" id="3.40.50.720">
    <property type="entry name" value="NAD(P)-binding Rossmann-like Domain"/>
    <property type="match status" value="1"/>
</dbReference>
<accession>A0A369X0B8</accession>
<comment type="function">
    <text evidence="3">Catalyzes the reduction of 1-pyrroline-5-carboxylate (PCA) to L-proline.</text>
</comment>
<dbReference type="RefSeq" id="WP_114694812.1">
    <property type="nucleotide sequence ID" value="NZ_QQOH01000001.1"/>
</dbReference>
<proteinExistence type="inferred from homology"/>
<dbReference type="Proteomes" id="UP000253769">
    <property type="component" value="Unassembled WGS sequence"/>
</dbReference>
<evidence type="ECO:0000259" key="4">
    <source>
        <dbReference type="Pfam" id="PF14748"/>
    </source>
</evidence>
<reference evidence="5 6" key="1">
    <citation type="submission" date="2018-07" db="EMBL/GenBank/DDBJ databases">
        <title>Motiliproteus coralliicola sp. nov., a bacterium isolated from Coral.</title>
        <authorList>
            <person name="Wang G."/>
        </authorList>
    </citation>
    <scope>NUCLEOTIDE SEQUENCE [LARGE SCALE GENOMIC DNA]</scope>
    <source>
        <strain evidence="5 6">C34</strain>
    </source>
</reference>